<evidence type="ECO:0000313" key="18">
    <source>
        <dbReference type="Proteomes" id="UP000199623"/>
    </source>
</evidence>
<dbReference type="SMART" id="SM00631">
    <property type="entry name" value="Zn_pept"/>
    <property type="match status" value="1"/>
</dbReference>
<dbReference type="InterPro" id="IPR000834">
    <property type="entry name" value="Peptidase_M14"/>
</dbReference>
<evidence type="ECO:0000256" key="13">
    <source>
        <dbReference type="ARBA" id="ARBA00074273"/>
    </source>
</evidence>
<keyword evidence="7" id="KW-0378">Hydrolase</keyword>
<dbReference type="CDD" id="cd03859">
    <property type="entry name" value="M14_CPT"/>
    <property type="match status" value="1"/>
</dbReference>
<protein>
    <recommendedName>
        <fullName evidence="13">Zinc carboxypeptidase</fullName>
        <ecNumber evidence="12">3.4.17.18</ecNumber>
    </recommendedName>
</protein>
<evidence type="ECO:0000256" key="9">
    <source>
        <dbReference type="ARBA" id="ARBA00023049"/>
    </source>
</evidence>
<evidence type="ECO:0000256" key="11">
    <source>
        <dbReference type="ARBA" id="ARBA00055464"/>
    </source>
</evidence>
<evidence type="ECO:0000256" key="1">
    <source>
        <dbReference type="ARBA" id="ARBA00001947"/>
    </source>
</evidence>
<keyword evidence="9" id="KW-0482">Metalloprotease</keyword>
<evidence type="ECO:0000256" key="5">
    <source>
        <dbReference type="ARBA" id="ARBA00022723"/>
    </source>
</evidence>
<dbReference type="PRINTS" id="PR00765">
    <property type="entry name" value="CRBOXYPTASEA"/>
</dbReference>
<comment type="cofactor">
    <cofactor evidence="1">
        <name>Zn(2+)</name>
        <dbReference type="ChEBI" id="CHEBI:29105"/>
    </cofactor>
</comment>
<evidence type="ECO:0000313" key="17">
    <source>
        <dbReference type="EMBL" id="SDG30609.1"/>
    </source>
</evidence>
<dbReference type="PANTHER" id="PTHR11705">
    <property type="entry name" value="PROTEASE FAMILY M14 CARBOXYPEPTIDASE A,B"/>
    <property type="match status" value="1"/>
</dbReference>
<keyword evidence="6 15" id="KW-0732">Signal</keyword>
<dbReference type="PANTHER" id="PTHR11705:SF143">
    <property type="entry name" value="SLL0236 PROTEIN"/>
    <property type="match status" value="1"/>
</dbReference>
<gene>
    <name evidence="17" type="ORF">SAMN05216553_10726</name>
</gene>
<keyword evidence="5" id="KW-0479">Metal-binding</keyword>
<dbReference type="AlphaFoldDB" id="A0A1G7T7K1"/>
<feature type="active site" description="Proton donor/acceptor" evidence="14">
    <location>
        <position position="384"/>
    </location>
</feature>
<feature type="chain" id="PRO_5011557489" description="Zinc carboxypeptidase" evidence="15">
    <location>
        <begin position="31"/>
        <end position="431"/>
    </location>
</feature>
<dbReference type="InterPro" id="IPR057246">
    <property type="entry name" value="CARBOXYPEPT_ZN_1"/>
</dbReference>
<dbReference type="PROSITE" id="PS52035">
    <property type="entry name" value="PEPTIDASE_M14"/>
    <property type="match status" value="1"/>
</dbReference>
<comment type="similarity">
    <text evidence="2 14">Belongs to the peptidase M14 family.</text>
</comment>
<evidence type="ECO:0000256" key="15">
    <source>
        <dbReference type="SAM" id="SignalP"/>
    </source>
</evidence>
<dbReference type="EC" id="3.4.17.18" evidence="12"/>
<dbReference type="Proteomes" id="UP000199623">
    <property type="component" value="Unassembled WGS sequence"/>
</dbReference>
<evidence type="ECO:0000256" key="3">
    <source>
        <dbReference type="ARBA" id="ARBA00022645"/>
    </source>
</evidence>
<reference evidence="18" key="1">
    <citation type="submission" date="2016-10" db="EMBL/GenBank/DDBJ databases">
        <authorList>
            <person name="Varghese N."/>
            <person name="Submissions S."/>
        </authorList>
    </citation>
    <scope>NUCLEOTIDE SEQUENCE [LARGE SCALE GENOMIC DNA]</scope>
    <source>
        <strain evidence="18">CGMCC 4.3506</strain>
    </source>
</reference>
<evidence type="ECO:0000256" key="14">
    <source>
        <dbReference type="PROSITE-ProRule" id="PRU01379"/>
    </source>
</evidence>
<feature type="signal peptide" evidence="15">
    <location>
        <begin position="1"/>
        <end position="30"/>
    </location>
</feature>
<dbReference type="RefSeq" id="WP_090050541.1">
    <property type="nucleotide sequence ID" value="NZ_FNCC01000007.1"/>
</dbReference>
<sequence length="431" mass="47582">MFSKSRGKIAAVLALCLPVLVAGMASPSTADSGRYLLEVTANTSEERTKVAQIGVDVIGATKLTTVSVVADRSQYRALKATGLPVRYVGDFEEQLKSLGKVDFTDPKPGEVGTQDFPSGYTGYHNFAEMTAELEQTVRDHPTLASLRSIGKSYQNRDIWALKISDNVGTDESEPEVLFTCNQHAREHLTVEQCLQIIKRYTDNYSNSAIKNMVDSREIWFVPMVNPDGVEYDIATGSFRGWRKNRQGNGTDLNRNWGYKWGCCGGSSGSSTSDTYRGTAAFSAPETARVRDFVNSRVVGGVQQIKTHIDFHSFSELVLWPYGYTRADTDTGLNADEARAFQTLGRQMAASNGYTPEQASDLYITDGSVDDWMWGQHKIWSYTFEMYPSGGGLDSFYPRDTAIATQTARNNGAVDLFVGYSDCVKRIIGQTC</sequence>
<keyword evidence="3 17" id="KW-0121">Carboxypeptidase</keyword>
<dbReference type="EMBL" id="FNCC01000007">
    <property type="protein sequence ID" value="SDG30609.1"/>
    <property type="molecule type" value="Genomic_DNA"/>
</dbReference>
<comment type="function">
    <text evidence="11">Carboxypeptidase that possesses the specificities of both mammalian Cpase A and B. Thus shows broad substrate specificity, being able to cleave Cbz-Gly-Leu, Cbz-Gly-Val, Cbz-Gly-Phe, Cbz-Gly-Lys and Bz-Gly-Arg in vitro.</text>
</comment>
<dbReference type="PROSITE" id="PS00132">
    <property type="entry name" value="CARBOXYPEPT_ZN_1"/>
    <property type="match status" value="1"/>
</dbReference>
<evidence type="ECO:0000256" key="4">
    <source>
        <dbReference type="ARBA" id="ARBA00022670"/>
    </source>
</evidence>
<dbReference type="SUPFAM" id="SSF53187">
    <property type="entry name" value="Zn-dependent exopeptidases"/>
    <property type="match status" value="1"/>
</dbReference>
<dbReference type="InterPro" id="IPR033810">
    <property type="entry name" value="Carboxypeptidase_T"/>
</dbReference>
<dbReference type="OrthoDB" id="5240362at2"/>
<evidence type="ECO:0000256" key="7">
    <source>
        <dbReference type="ARBA" id="ARBA00022801"/>
    </source>
</evidence>
<evidence type="ECO:0000259" key="16">
    <source>
        <dbReference type="PROSITE" id="PS52035"/>
    </source>
</evidence>
<evidence type="ECO:0000256" key="2">
    <source>
        <dbReference type="ARBA" id="ARBA00005988"/>
    </source>
</evidence>
<dbReference type="Pfam" id="PF00246">
    <property type="entry name" value="Peptidase_M14"/>
    <property type="match status" value="1"/>
</dbReference>
<name>A0A1G7T7K1_9PSEU</name>
<accession>A0A1G7T7K1</accession>
<evidence type="ECO:0000256" key="10">
    <source>
        <dbReference type="ARBA" id="ARBA00050859"/>
    </source>
</evidence>
<dbReference type="GO" id="GO:0005615">
    <property type="term" value="C:extracellular space"/>
    <property type="evidence" value="ECO:0007669"/>
    <property type="project" value="TreeGrafter"/>
</dbReference>
<dbReference type="InterPro" id="IPR057247">
    <property type="entry name" value="CARBOXYPEPT_ZN_2"/>
</dbReference>
<organism evidence="17 18">
    <name type="scientific">Lentzea fradiae</name>
    <dbReference type="NCBI Taxonomy" id="200378"/>
    <lineage>
        <taxon>Bacteria</taxon>
        <taxon>Bacillati</taxon>
        <taxon>Actinomycetota</taxon>
        <taxon>Actinomycetes</taxon>
        <taxon>Pseudonocardiales</taxon>
        <taxon>Pseudonocardiaceae</taxon>
        <taxon>Lentzea</taxon>
    </lineage>
</organism>
<keyword evidence="18" id="KW-1185">Reference proteome</keyword>
<proteinExistence type="inferred from homology"/>
<dbReference type="GO" id="GO:0008270">
    <property type="term" value="F:zinc ion binding"/>
    <property type="evidence" value="ECO:0007669"/>
    <property type="project" value="InterPro"/>
</dbReference>
<dbReference type="FunFam" id="3.40.630.10:FF:000084">
    <property type="entry name" value="Carboxypeptidase B2"/>
    <property type="match status" value="1"/>
</dbReference>
<dbReference type="STRING" id="200378.SAMN05216553_10726"/>
<dbReference type="GO" id="GO:0004181">
    <property type="term" value="F:metallocarboxypeptidase activity"/>
    <property type="evidence" value="ECO:0007669"/>
    <property type="project" value="InterPro"/>
</dbReference>
<feature type="domain" description="Peptidase M14" evidence="16">
    <location>
        <begin position="122"/>
        <end position="420"/>
    </location>
</feature>
<keyword evidence="8" id="KW-0862">Zinc</keyword>
<comment type="catalytic activity">
    <reaction evidence="10">
        <text>Releases a C-terminal residue, which may be hydrophobic or positively charged.</text>
        <dbReference type="EC" id="3.4.17.18"/>
    </reaction>
</comment>
<dbReference type="GO" id="GO:0006508">
    <property type="term" value="P:proteolysis"/>
    <property type="evidence" value="ECO:0007669"/>
    <property type="project" value="UniProtKB-KW"/>
</dbReference>
<dbReference type="PROSITE" id="PS00133">
    <property type="entry name" value="CARBOXYPEPT_ZN_2"/>
    <property type="match status" value="1"/>
</dbReference>
<keyword evidence="4" id="KW-0645">Protease</keyword>
<evidence type="ECO:0000256" key="6">
    <source>
        <dbReference type="ARBA" id="ARBA00022729"/>
    </source>
</evidence>
<evidence type="ECO:0000256" key="8">
    <source>
        <dbReference type="ARBA" id="ARBA00022833"/>
    </source>
</evidence>
<dbReference type="Gene3D" id="3.40.630.10">
    <property type="entry name" value="Zn peptidases"/>
    <property type="match status" value="1"/>
</dbReference>
<evidence type="ECO:0000256" key="12">
    <source>
        <dbReference type="ARBA" id="ARBA00066554"/>
    </source>
</evidence>